<evidence type="ECO:0000313" key="2">
    <source>
        <dbReference type="EMBL" id="RJF82080.1"/>
    </source>
</evidence>
<reference evidence="2 3" key="1">
    <citation type="submission" date="2018-09" db="EMBL/GenBank/DDBJ databases">
        <authorList>
            <person name="Zhu H."/>
        </authorList>
    </citation>
    <scope>NUCLEOTIDE SEQUENCE [LARGE SCALE GENOMIC DNA]</scope>
    <source>
        <strain evidence="2 3">K2W22B-5</strain>
    </source>
</reference>
<sequence>MTPPSVTGRRPTNASPTALAEIRAAVLERRDYAGRDSAARLLMAIEDAVTALRRHPELGTIRKDLTEHPVRFWPVECYWIVYTARPFQVVRFLGAQRDIAALLG</sequence>
<dbReference type="InterPro" id="IPR007712">
    <property type="entry name" value="RelE/ParE_toxin"/>
</dbReference>
<keyword evidence="3" id="KW-1185">Reference proteome</keyword>
<organism evidence="2 3">
    <name type="scientific">Azospirillum cavernae</name>
    <dbReference type="NCBI Taxonomy" id="2320860"/>
    <lineage>
        <taxon>Bacteria</taxon>
        <taxon>Pseudomonadati</taxon>
        <taxon>Pseudomonadota</taxon>
        <taxon>Alphaproteobacteria</taxon>
        <taxon>Rhodospirillales</taxon>
        <taxon>Azospirillaceae</taxon>
        <taxon>Azospirillum</taxon>
    </lineage>
</organism>
<protein>
    <submittedName>
        <fullName evidence="2">Type II toxin-antitoxin system RelE/ParE family toxin</fullName>
    </submittedName>
</protein>
<dbReference type="Proteomes" id="UP000283458">
    <property type="component" value="Unassembled WGS sequence"/>
</dbReference>
<proteinExistence type="predicted"/>
<comment type="caution">
    <text evidence="2">The sequence shown here is derived from an EMBL/GenBank/DDBJ whole genome shotgun (WGS) entry which is preliminary data.</text>
</comment>
<name>A0A418VYA6_9PROT</name>
<dbReference type="Gene3D" id="3.30.2310.20">
    <property type="entry name" value="RelE-like"/>
    <property type="match status" value="1"/>
</dbReference>
<dbReference type="InterPro" id="IPR035093">
    <property type="entry name" value="RelE/ParE_toxin_dom_sf"/>
</dbReference>
<keyword evidence="1" id="KW-1277">Toxin-antitoxin system</keyword>
<dbReference type="Pfam" id="PF05016">
    <property type="entry name" value="ParE_toxin"/>
    <property type="match status" value="1"/>
</dbReference>
<gene>
    <name evidence="2" type="ORF">D3877_18620</name>
</gene>
<dbReference type="EMBL" id="QYUL01000002">
    <property type="protein sequence ID" value="RJF82080.1"/>
    <property type="molecule type" value="Genomic_DNA"/>
</dbReference>
<dbReference type="RefSeq" id="WP_119832159.1">
    <property type="nucleotide sequence ID" value="NZ_QYUL01000002.1"/>
</dbReference>
<evidence type="ECO:0000313" key="3">
    <source>
        <dbReference type="Proteomes" id="UP000283458"/>
    </source>
</evidence>
<dbReference type="AlphaFoldDB" id="A0A418VYA6"/>
<dbReference type="OrthoDB" id="595470at2"/>
<evidence type="ECO:0000256" key="1">
    <source>
        <dbReference type="ARBA" id="ARBA00022649"/>
    </source>
</evidence>
<accession>A0A418VYA6</accession>